<name>B6TNS7_MAIZE</name>
<evidence type="ECO:0000259" key="8">
    <source>
        <dbReference type="Pfam" id="PF01490"/>
    </source>
</evidence>
<evidence type="ECO:0000256" key="5">
    <source>
        <dbReference type="ARBA" id="ARBA00023136"/>
    </source>
</evidence>
<keyword evidence="3" id="KW-0813">Transport</keyword>
<dbReference type="PANTHER" id="PTHR22950">
    <property type="entry name" value="AMINO ACID TRANSPORTER"/>
    <property type="match status" value="1"/>
</dbReference>
<protein>
    <recommendedName>
        <fullName evidence="8">Amino acid transporter transmembrane domain-containing protein</fullName>
    </recommendedName>
</protein>
<dbReference type="GO" id="GO:0031090">
    <property type="term" value="C:organelle membrane"/>
    <property type="evidence" value="ECO:0007669"/>
    <property type="project" value="UniProtKB-ARBA"/>
</dbReference>
<dbReference type="Pfam" id="PF01490">
    <property type="entry name" value="Aa_trans"/>
    <property type="match status" value="1"/>
</dbReference>
<reference evidence="9" key="1">
    <citation type="journal article" date="2009" name="Plant Mol. Biol.">
        <title>Insights into corn genes derived from large-scale cDNA sequencing.</title>
        <authorList>
            <person name="Alexandrov N.N."/>
            <person name="Brover V.V."/>
            <person name="Freidin S."/>
            <person name="Troukhan M.E."/>
            <person name="Tatarinova T.V."/>
            <person name="Zhang H."/>
            <person name="Swaller T.J."/>
            <person name="Lu Y.P."/>
            <person name="Bouck J."/>
            <person name="Flavell R.B."/>
            <person name="Feldmann K.A."/>
        </authorList>
    </citation>
    <scope>NUCLEOTIDE SEQUENCE</scope>
</reference>
<comment type="subcellular location">
    <subcellularLocation>
        <location evidence="1">Membrane</location>
        <topology evidence="1">Multi-pass membrane protein</topology>
    </subcellularLocation>
</comment>
<sequence length="94" mass="8941">MAGPKAAEDGSAAPLLPAQAGERSSGGVGGGATSAQTLGNVVVSIVGTGVLGLPYAFRAAGWVAGSIGVAAAGSATLYCMLLLVSTLALPIPPY</sequence>
<keyword evidence="2 7" id="KW-0812">Transmembrane</keyword>
<dbReference type="PANTHER" id="PTHR22950:SF704">
    <property type="entry name" value="OS07G0231400 PROTEIN"/>
    <property type="match status" value="1"/>
</dbReference>
<evidence type="ECO:0000256" key="1">
    <source>
        <dbReference type="ARBA" id="ARBA00004141"/>
    </source>
</evidence>
<dbReference type="ExpressionAtlas" id="B6TNS7">
    <property type="expression patterns" value="baseline and differential"/>
</dbReference>
<organism evidence="9">
    <name type="scientific">Zea mays</name>
    <name type="common">Maize</name>
    <dbReference type="NCBI Taxonomy" id="4577"/>
    <lineage>
        <taxon>Eukaryota</taxon>
        <taxon>Viridiplantae</taxon>
        <taxon>Streptophyta</taxon>
        <taxon>Embryophyta</taxon>
        <taxon>Tracheophyta</taxon>
        <taxon>Spermatophyta</taxon>
        <taxon>Magnoliopsida</taxon>
        <taxon>Liliopsida</taxon>
        <taxon>Poales</taxon>
        <taxon>Poaceae</taxon>
        <taxon>PACMAD clade</taxon>
        <taxon>Panicoideae</taxon>
        <taxon>Andropogonodae</taxon>
        <taxon>Andropogoneae</taxon>
        <taxon>Tripsacinae</taxon>
        <taxon>Zea</taxon>
    </lineage>
</organism>
<feature type="region of interest" description="Disordered" evidence="6">
    <location>
        <begin position="1"/>
        <end position="31"/>
    </location>
</feature>
<dbReference type="InterPro" id="IPR013057">
    <property type="entry name" value="AA_transpt_TM"/>
</dbReference>
<evidence type="ECO:0000256" key="2">
    <source>
        <dbReference type="ARBA" id="ARBA00022692"/>
    </source>
</evidence>
<evidence type="ECO:0000256" key="6">
    <source>
        <dbReference type="SAM" id="MobiDB-lite"/>
    </source>
</evidence>
<evidence type="ECO:0000256" key="4">
    <source>
        <dbReference type="ARBA" id="ARBA00022989"/>
    </source>
</evidence>
<keyword evidence="3" id="KW-0029">Amino-acid transport</keyword>
<feature type="transmembrane region" description="Helical" evidence="7">
    <location>
        <begin position="38"/>
        <end position="57"/>
    </location>
</feature>
<dbReference type="EMBL" id="EU966642">
    <property type="protein sequence ID" value="ACG38760.1"/>
    <property type="molecule type" value="mRNA"/>
</dbReference>
<feature type="transmembrane region" description="Helical" evidence="7">
    <location>
        <begin position="69"/>
        <end position="91"/>
    </location>
</feature>
<dbReference type="GO" id="GO:0006865">
    <property type="term" value="P:amino acid transport"/>
    <property type="evidence" value="ECO:0007669"/>
    <property type="project" value="UniProtKB-KW"/>
</dbReference>
<evidence type="ECO:0000256" key="3">
    <source>
        <dbReference type="ARBA" id="ARBA00022970"/>
    </source>
</evidence>
<evidence type="ECO:0000313" key="9">
    <source>
        <dbReference type="EMBL" id="ACG38760.1"/>
    </source>
</evidence>
<keyword evidence="4 7" id="KW-1133">Transmembrane helix</keyword>
<proteinExistence type="evidence at transcript level"/>
<feature type="domain" description="Amino acid transporter transmembrane" evidence="8">
    <location>
        <begin position="32"/>
        <end position="87"/>
    </location>
</feature>
<accession>B6TNS7</accession>
<evidence type="ECO:0000256" key="7">
    <source>
        <dbReference type="SAM" id="Phobius"/>
    </source>
</evidence>
<dbReference type="AlphaFoldDB" id="B6TNS7"/>
<keyword evidence="5 7" id="KW-0472">Membrane</keyword>